<reference evidence="1" key="1">
    <citation type="journal article" date="2015" name="Int. J. Syst. Evol. Microbiol.">
        <title>Rhizobium oryzicola sp. nov., potential plant-growth-promoting endophytic bacteria isolated from rice roots.</title>
        <authorList>
            <person name="Zhang X.X."/>
            <person name="Gao J.S."/>
            <person name="Cao Y.H."/>
            <person name="Sheirdil R.A."/>
            <person name="Wang X.C."/>
            <person name="Zhang L."/>
        </authorList>
    </citation>
    <scope>NUCLEOTIDE SEQUENCE</scope>
    <source>
        <strain evidence="1">05753</strain>
    </source>
</reference>
<protein>
    <submittedName>
        <fullName evidence="1">Uncharacterized protein</fullName>
    </submittedName>
</protein>
<name>A0ABT8SZE3_9HYPH</name>
<dbReference type="Proteomes" id="UP001169006">
    <property type="component" value="Unassembled WGS sequence"/>
</dbReference>
<keyword evidence="2" id="KW-1185">Reference proteome</keyword>
<dbReference type="EMBL" id="JAUKWQ010000004">
    <property type="protein sequence ID" value="MDO1583356.1"/>
    <property type="molecule type" value="Genomic_DNA"/>
</dbReference>
<evidence type="ECO:0000313" key="2">
    <source>
        <dbReference type="Proteomes" id="UP001169006"/>
    </source>
</evidence>
<dbReference type="RefSeq" id="WP_302077545.1">
    <property type="nucleotide sequence ID" value="NZ_JAUKWQ010000004.1"/>
</dbReference>
<organism evidence="1 2">
    <name type="scientific">Rhizobium oryzicola</name>
    <dbReference type="NCBI Taxonomy" id="1232668"/>
    <lineage>
        <taxon>Bacteria</taxon>
        <taxon>Pseudomonadati</taxon>
        <taxon>Pseudomonadota</taxon>
        <taxon>Alphaproteobacteria</taxon>
        <taxon>Hyphomicrobiales</taxon>
        <taxon>Rhizobiaceae</taxon>
        <taxon>Rhizobium/Agrobacterium group</taxon>
        <taxon>Rhizobium</taxon>
    </lineage>
</organism>
<accession>A0ABT8SZE3</accession>
<evidence type="ECO:0000313" key="1">
    <source>
        <dbReference type="EMBL" id="MDO1583356.1"/>
    </source>
</evidence>
<gene>
    <name evidence="1" type="ORF">Q2T52_14780</name>
</gene>
<comment type="caution">
    <text evidence="1">The sequence shown here is derived from an EMBL/GenBank/DDBJ whole genome shotgun (WGS) entry which is preliminary data.</text>
</comment>
<proteinExistence type="predicted"/>
<sequence length="121" mass="13467">MAYIRLFPKSAQAEQRLAGDATSVMNLIYQATKDVFNVPDHDIIVELNRCTAIAFNATAVNNGAIPDVVIQIATSDGELQPQFQALCDEIISKWDAQFGKMFKIELWVNLIDTWGCNIDFG</sequence>
<reference evidence="1" key="2">
    <citation type="submission" date="2023-07" db="EMBL/GenBank/DDBJ databases">
        <authorList>
            <person name="Sun H."/>
        </authorList>
    </citation>
    <scope>NUCLEOTIDE SEQUENCE</scope>
    <source>
        <strain evidence="1">05753</strain>
    </source>
</reference>